<keyword evidence="4" id="KW-1185">Reference proteome</keyword>
<protein>
    <recommendedName>
        <fullName evidence="5">DUF4283 domain-containing protein</fullName>
    </recommendedName>
</protein>
<feature type="domain" description="DUF4283" evidence="2">
    <location>
        <begin position="178"/>
        <end position="258"/>
    </location>
</feature>
<dbReference type="EMBL" id="CP133622">
    <property type="protein sequence ID" value="WMV55615.1"/>
    <property type="molecule type" value="Genomic_DNA"/>
</dbReference>
<proteinExistence type="predicted"/>
<dbReference type="PANTHER" id="PTHR34427:SF17">
    <property type="entry name" value="DUF4283 DOMAIN-CONTAINING PROTEIN"/>
    <property type="match status" value="1"/>
</dbReference>
<feature type="domain" description="Endonuclease/exonuclease/phosphatase" evidence="1">
    <location>
        <begin position="567"/>
        <end position="756"/>
    </location>
</feature>
<dbReference type="Gene3D" id="3.60.10.10">
    <property type="entry name" value="Endonuclease/exonuclease/phosphatase"/>
    <property type="match status" value="1"/>
</dbReference>
<accession>A0AAF0UZF8</accession>
<organism evidence="3 4">
    <name type="scientific">Solanum verrucosum</name>
    <dbReference type="NCBI Taxonomy" id="315347"/>
    <lineage>
        <taxon>Eukaryota</taxon>
        <taxon>Viridiplantae</taxon>
        <taxon>Streptophyta</taxon>
        <taxon>Embryophyta</taxon>
        <taxon>Tracheophyta</taxon>
        <taxon>Spermatophyta</taxon>
        <taxon>Magnoliopsida</taxon>
        <taxon>eudicotyledons</taxon>
        <taxon>Gunneridae</taxon>
        <taxon>Pentapetalae</taxon>
        <taxon>asterids</taxon>
        <taxon>lamiids</taxon>
        <taxon>Solanales</taxon>
        <taxon>Solanaceae</taxon>
        <taxon>Solanoideae</taxon>
        <taxon>Solaneae</taxon>
        <taxon>Solanum</taxon>
    </lineage>
</organism>
<evidence type="ECO:0000259" key="1">
    <source>
        <dbReference type="Pfam" id="PF03372"/>
    </source>
</evidence>
<sequence>MVGNIYFTAGEKSFEVVDISDDHSRWFLWIERSRRFTSRIKIDVNNLIWVCEAMKQASRGTGGLCRRWGRKVEAYIYRVVQNFNMYGRFVRIEAVLGDRKSSVIIPEIICNGGWADIAEKILGHLRSTSKPPRVPLARTFREAASPSDWLVHTKNAATEVQNSIKISHAAELESSKFLSQCLIGIFNDPFHSSPNTDVIQKWFLNRWKITAGLKITSLSHNQFLFEMPSRQEAARIMAGEWFWNGRKLTLKWWSPEAGTEIDAPISELQWVKVLGIPLHAWSESTFKVIGNMCGGFVDTDEDTKRRNHLYWARICVKKSGTVLPNKIKLEVGDRNFEITILIDTHAKFWVAGNSKGSAGDSNATKDGKREASSLAPLKFTDRQVGQHVIFPENSKFWDRVGPSTYKGKIAKANNVNGPLDYHKHGPKRRKHTKTYWRAKGPAQNKHVGTAFSSLIVSNTFDPLANVTEISCLNQETEISEALGGYTSEQLDADDESEKIRIPRAPRISPQNNQLILASASDSHYSSQNFCDSSSLSCSDEGNLTPTVIETSKWTKLVMVKACKAFGETKLEEWSSLITGQLWGNRWASWAELKANGTRGGIIILWDKRNWVNISTHQGTYTVSCMLESVQENFRWCFTGVYGPHTNIEREDLWYELAAIRGLWDDSWVIGGDFNVCRFESERYNCIRRSKAMSSFNDTISDLGLMDLPLQGAFYTWTRGDDPIQASRIDRFLISPEWNDCFNAINQLALPSVVSDHRPILLKCGDWESNPSYFKFENMWLEEEGFLEKVKTWWQSYSVNGTPDFILYQKLRYLKKDISNWNREVFGKIDTNRNRALEELAAIEHASEKRAQTPEEKSKVLCLKLELQKLAKIEEVSWRQKSRCMWLKEGDRNTKYFQKVANGRRRNNTIDKLKIGEVIVDDNVVIKEEILSFYQQLYTENEPWRPLLALKIWHPSPWTKEIGWKEILKRRKFMLPSRLVHLTRLQVLTDSQWPFFKRHGRSLNMK</sequence>
<evidence type="ECO:0008006" key="5">
    <source>
        <dbReference type="Google" id="ProtNLM"/>
    </source>
</evidence>
<evidence type="ECO:0000259" key="2">
    <source>
        <dbReference type="Pfam" id="PF14111"/>
    </source>
</evidence>
<dbReference type="InterPro" id="IPR036691">
    <property type="entry name" value="Endo/exonu/phosph_ase_sf"/>
</dbReference>
<dbReference type="SUPFAM" id="SSF56219">
    <property type="entry name" value="DNase I-like"/>
    <property type="match status" value="1"/>
</dbReference>
<dbReference type="Proteomes" id="UP001234989">
    <property type="component" value="Chromosome 11"/>
</dbReference>
<evidence type="ECO:0000313" key="4">
    <source>
        <dbReference type="Proteomes" id="UP001234989"/>
    </source>
</evidence>
<dbReference type="Pfam" id="PF03372">
    <property type="entry name" value="Exo_endo_phos"/>
    <property type="match status" value="1"/>
</dbReference>
<dbReference type="GO" id="GO:0003824">
    <property type="term" value="F:catalytic activity"/>
    <property type="evidence" value="ECO:0007669"/>
    <property type="project" value="InterPro"/>
</dbReference>
<evidence type="ECO:0000313" key="3">
    <source>
        <dbReference type="EMBL" id="WMV55615.1"/>
    </source>
</evidence>
<dbReference type="Pfam" id="PF14111">
    <property type="entry name" value="DUF4283"/>
    <property type="match status" value="1"/>
</dbReference>
<dbReference type="InterPro" id="IPR025558">
    <property type="entry name" value="DUF4283"/>
</dbReference>
<dbReference type="InterPro" id="IPR005135">
    <property type="entry name" value="Endo/exonuclease/phosphatase"/>
</dbReference>
<reference evidence="3" key="1">
    <citation type="submission" date="2023-08" db="EMBL/GenBank/DDBJ databases">
        <title>A de novo genome assembly of Solanum verrucosum Schlechtendal, a Mexican diploid species geographically isolated from the other diploid A-genome species in potato relatives.</title>
        <authorList>
            <person name="Hosaka K."/>
        </authorList>
    </citation>
    <scope>NUCLEOTIDE SEQUENCE</scope>
    <source>
        <tissue evidence="3">Young leaves</tissue>
    </source>
</reference>
<dbReference type="PANTHER" id="PTHR34427">
    <property type="entry name" value="DUF4283 DOMAIN PROTEIN"/>
    <property type="match status" value="1"/>
</dbReference>
<gene>
    <name evidence="3" type="ORF">MTR67_049000</name>
</gene>
<dbReference type="AlphaFoldDB" id="A0AAF0UZF8"/>
<name>A0AAF0UZF8_SOLVR</name>